<dbReference type="Proteomes" id="UP000827872">
    <property type="component" value="Linkage Group LG06"/>
</dbReference>
<keyword evidence="2" id="KW-1185">Reference proteome</keyword>
<evidence type="ECO:0000313" key="2">
    <source>
        <dbReference type="Proteomes" id="UP000827872"/>
    </source>
</evidence>
<gene>
    <name evidence="1" type="ORF">K3G42_029870</name>
</gene>
<evidence type="ECO:0000313" key="1">
    <source>
        <dbReference type="EMBL" id="KAH8008525.1"/>
    </source>
</evidence>
<protein>
    <submittedName>
        <fullName evidence="1">Uncharacterized protein</fullName>
    </submittedName>
</protein>
<organism evidence="1 2">
    <name type="scientific">Sphaerodactylus townsendi</name>
    <dbReference type="NCBI Taxonomy" id="933632"/>
    <lineage>
        <taxon>Eukaryota</taxon>
        <taxon>Metazoa</taxon>
        <taxon>Chordata</taxon>
        <taxon>Craniata</taxon>
        <taxon>Vertebrata</taxon>
        <taxon>Euteleostomi</taxon>
        <taxon>Lepidosauria</taxon>
        <taxon>Squamata</taxon>
        <taxon>Bifurcata</taxon>
        <taxon>Gekkota</taxon>
        <taxon>Sphaerodactylidae</taxon>
        <taxon>Sphaerodactylus</taxon>
    </lineage>
</organism>
<comment type="caution">
    <text evidence="1">The sequence shown here is derived from an EMBL/GenBank/DDBJ whole genome shotgun (WGS) entry which is preliminary data.</text>
</comment>
<sequence>MAAAVVAVAGARALSLAALRGGGAVVASCCCRRWRRRGAWPAAGRGLSTGAPPQVVGAGLTESVLRDAVKQNQVLAVQGPVFLAVYVRARIIGIIMDSVRNPTHHMPSNSGKGKRAAESGDGKSSSSDEQQEKKQKENTAYAKKVVLRIAGLMGAGSGVAIIYLFGSNSVDEHGVKLTENFTVLVSFYPVSSDVE</sequence>
<accession>A0ACB8FSH1</accession>
<dbReference type="EMBL" id="CM037619">
    <property type="protein sequence ID" value="KAH8008525.1"/>
    <property type="molecule type" value="Genomic_DNA"/>
</dbReference>
<reference evidence="1" key="1">
    <citation type="submission" date="2021-08" db="EMBL/GenBank/DDBJ databases">
        <title>The first chromosome-level gecko genome reveals the dynamic sex chromosomes of Neotropical dwarf geckos (Sphaerodactylidae: Sphaerodactylus).</title>
        <authorList>
            <person name="Pinto B.J."/>
            <person name="Keating S.E."/>
            <person name="Gamble T."/>
        </authorList>
    </citation>
    <scope>NUCLEOTIDE SEQUENCE</scope>
    <source>
        <strain evidence="1">TG3544</strain>
    </source>
</reference>
<name>A0ACB8FSH1_9SAUR</name>
<proteinExistence type="predicted"/>